<organism evidence="5 6">
    <name type="scientific">Yoonia litorea</name>
    <dbReference type="NCBI Taxonomy" id="1123755"/>
    <lineage>
        <taxon>Bacteria</taxon>
        <taxon>Pseudomonadati</taxon>
        <taxon>Pseudomonadota</taxon>
        <taxon>Alphaproteobacteria</taxon>
        <taxon>Rhodobacterales</taxon>
        <taxon>Paracoccaceae</taxon>
        <taxon>Yoonia</taxon>
    </lineage>
</organism>
<dbReference type="RefSeq" id="WP_090202866.1">
    <property type="nucleotide sequence ID" value="NZ_FOZM01000001.1"/>
</dbReference>
<dbReference type="InterPro" id="IPR001926">
    <property type="entry name" value="TrpB-like_PALP"/>
</dbReference>
<keyword evidence="6" id="KW-1185">Reference proteome</keyword>
<keyword evidence="5" id="KW-0456">Lyase</keyword>
<evidence type="ECO:0000256" key="2">
    <source>
        <dbReference type="ARBA" id="ARBA00022898"/>
    </source>
</evidence>
<dbReference type="GO" id="GO:0016829">
    <property type="term" value="F:lyase activity"/>
    <property type="evidence" value="ECO:0007669"/>
    <property type="project" value="UniProtKB-KW"/>
</dbReference>
<evidence type="ECO:0000259" key="4">
    <source>
        <dbReference type="Pfam" id="PF00291"/>
    </source>
</evidence>
<evidence type="ECO:0000256" key="3">
    <source>
        <dbReference type="SAM" id="MobiDB-lite"/>
    </source>
</evidence>
<proteinExistence type="predicted"/>
<dbReference type="Proteomes" id="UP000198926">
    <property type="component" value="Unassembled WGS sequence"/>
</dbReference>
<dbReference type="SUPFAM" id="SSF53686">
    <property type="entry name" value="Tryptophan synthase beta subunit-like PLP-dependent enzymes"/>
    <property type="match status" value="1"/>
</dbReference>
<sequence length="347" mass="35910">MHLVANPHRRSGQLAPSAPYPSTDAARVSALLGQCPKSEETPLADAAGLAPVSAFWIKDERPRMGLGSFKALGAAYVIARKAVEVDSHPDTTTLSGRTYVTASAGNHGLSVAAGARIFGAKAVVYIAETVPESFANRLRDQGADVVRQGADYAASMQAAQLAAEANGWTLLSDSSWEGYTALPYILMEGYLQMAFEAVRQCPQVPTHVFLQAGVGGLAGAVAAYLRKAWGDAIQIIVVEPDAAPALQASIVAGECVFADGPDSVMGRLDCKEPSLIALNGLARDADSFLTLTDDEVNAQLPALAAAGFATTASGGAGIAAAMREDVRDALGIGPDARVLCILSEVAD</sequence>
<dbReference type="PANTHER" id="PTHR42937">
    <property type="match status" value="1"/>
</dbReference>
<evidence type="ECO:0000256" key="1">
    <source>
        <dbReference type="ARBA" id="ARBA00001933"/>
    </source>
</evidence>
<dbReference type="Pfam" id="PF00291">
    <property type="entry name" value="PALP"/>
    <property type="match status" value="1"/>
</dbReference>
<dbReference type="OrthoDB" id="34584at2"/>
<dbReference type="AlphaFoldDB" id="A0A1I6L5J1"/>
<reference evidence="5 6" key="1">
    <citation type="submission" date="2016-10" db="EMBL/GenBank/DDBJ databases">
        <authorList>
            <person name="de Groot N.N."/>
        </authorList>
    </citation>
    <scope>NUCLEOTIDE SEQUENCE [LARGE SCALE GENOMIC DNA]</scope>
    <source>
        <strain evidence="5 6">DSM 29433</strain>
    </source>
</reference>
<gene>
    <name evidence="5" type="ORF">SAMN05444714_0208</name>
</gene>
<feature type="region of interest" description="Disordered" evidence="3">
    <location>
        <begin position="1"/>
        <end position="21"/>
    </location>
</feature>
<dbReference type="EMBL" id="FOZM01000001">
    <property type="protein sequence ID" value="SFR98677.1"/>
    <property type="molecule type" value="Genomic_DNA"/>
</dbReference>
<dbReference type="InterPro" id="IPR036052">
    <property type="entry name" value="TrpB-like_PALP_sf"/>
</dbReference>
<feature type="domain" description="Tryptophan synthase beta chain-like PALP" evidence="4">
    <location>
        <begin position="40"/>
        <end position="343"/>
    </location>
</feature>
<keyword evidence="2" id="KW-0663">Pyridoxal phosphate</keyword>
<dbReference type="PANTHER" id="PTHR42937:SF1">
    <property type="entry name" value="DIAMINOPROPIONATE AMMONIA-LYASE"/>
    <property type="match status" value="1"/>
</dbReference>
<dbReference type="Gene3D" id="3.40.50.1100">
    <property type="match status" value="2"/>
</dbReference>
<evidence type="ECO:0000313" key="5">
    <source>
        <dbReference type="EMBL" id="SFR98677.1"/>
    </source>
</evidence>
<protein>
    <submittedName>
        <fullName evidence="5">Diaminopropionate ammonia-lyase</fullName>
    </submittedName>
</protein>
<accession>A0A1I6L5J1</accession>
<evidence type="ECO:0000313" key="6">
    <source>
        <dbReference type="Proteomes" id="UP000198926"/>
    </source>
</evidence>
<name>A0A1I6L5J1_9RHOB</name>
<dbReference type="STRING" id="1123755.SAMN05444714_0208"/>
<comment type="cofactor">
    <cofactor evidence="1">
        <name>pyridoxal 5'-phosphate</name>
        <dbReference type="ChEBI" id="CHEBI:597326"/>
    </cofactor>
</comment>